<dbReference type="AlphaFoldDB" id="A0A2G9CF86"/>
<keyword evidence="7" id="KW-0472">Membrane</keyword>
<feature type="transmembrane region" description="Helical" evidence="7">
    <location>
        <begin position="12"/>
        <end position="36"/>
    </location>
</feature>
<feature type="transmembrane region" description="Helical" evidence="7">
    <location>
        <begin position="335"/>
        <end position="354"/>
    </location>
</feature>
<evidence type="ECO:0000256" key="7">
    <source>
        <dbReference type="SAM" id="Phobius"/>
    </source>
</evidence>
<proteinExistence type="predicted"/>
<dbReference type="GO" id="GO:0000160">
    <property type="term" value="P:phosphorelay signal transduction system"/>
    <property type="evidence" value="ECO:0007669"/>
    <property type="project" value="UniProtKB-KW"/>
</dbReference>
<keyword evidence="7" id="KW-0812">Transmembrane</keyword>
<feature type="transmembrane region" description="Helical" evidence="7">
    <location>
        <begin position="278"/>
        <end position="298"/>
    </location>
</feature>
<evidence type="ECO:0000259" key="8">
    <source>
        <dbReference type="Pfam" id="PF02518"/>
    </source>
</evidence>
<evidence type="ECO:0000256" key="6">
    <source>
        <dbReference type="SAM" id="MobiDB-lite"/>
    </source>
</evidence>
<evidence type="ECO:0000256" key="2">
    <source>
        <dbReference type="ARBA" id="ARBA00012438"/>
    </source>
</evidence>
<feature type="transmembrane region" description="Helical" evidence="7">
    <location>
        <begin position="220"/>
        <end position="238"/>
    </location>
</feature>
<feature type="transmembrane region" description="Helical" evidence="7">
    <location>
        <begin position="310"/>
        <end position="329"/>
    </location>
</feature>
<comment type="caution">
    <text evidence="9">The sequence shown here is derived from an EMBL/GenBank/DDBJ whole genome shotgun (WGS) entry which is preliminary data.</text>
</comment>
<evidence type="ECO:0000256" key="3">
    <source>
        <dbReference type="ARBA" id="ARBA00022679"/>
    </source>
</evidence>
<keyword evidence="5" id="KW-0902">Two-component regulatory system</keyword>
<dbReference type="RefSeq" id="WP_099859790.1">
    <property type="nucleotide sequence ID" value="NZ_PEOG01000006.1"/>
</dbReference>
<accession>A0A2G9CF86</accession>
<protein>
    <recommendedName>
        <fullName evidence="2">histidine kinase</fullName>
        <ecNumber evidence="2">2.7.13.3</ecNumber>
    </recommendedName>
</protein>
<reference evidence="9 10" key="1">
    <citation type="submission" date="2017-11" db="EMBL/GenBank/DDBJ databases">
        <title>Draft genome sequence of Mitsuaria sp. HWN-4.</title>
        <authorList>
            <person name="Gundlapally S.R."/>
        </authorList>
    </citation>
    <scope>NUCLEOTIDE SEQUENCE [LARGE SCALE GENOMIC DNA]</scope>
    <source>
        <strain evidence="9 10">HWN-4</strain>
    </source>
</reference>
<feature type="transmembrane region" description="Helical" evidence="7">
    <location>
        <begin position="400"/>
        <end position="427"/>
    </location>
</feature>
<dbReference type="EMBL" id="PEOG01000006">
    <property type="protein sequence ID" value="PIM54992.1"/>
    <property type="molecule type" value="Genomic_DNA"/>
</dbReference>
<dbReference type="PANTHER" id="PTHR24421">
    <property type="entry name" value="NITRATE/NITRITE SENSOR PROTEIN NARX-RELATED"/>
    <property type="match status" value="1"/>
</dbReference>
<gene>
    <name evidence="9" type="ORF">CS062_02005</name>
</gene>
<sequence length="699" mass="77926">MNSHRRGSLKTVFFWLTFFIVALLVIATSSVATHVYRVDAIRDLEIVAAAPDSRDAGPESPRLAGRLLAQAQSVELPHVQDVSQAGGFKRVRFHIDLDRYLEQPTACCEIDADGSVIGGRRIPGTSLVISQALDGMDVYLNKVWVAGLPKSNAQGRHKWYRPLQVPLARRLLRPDGNQLTVELTTWDPQIQFAPVYIGDLDAISNIHELTLFIGSSLANASNVFCLLAGMFMLGAWLASRRDGAVFLHAGATTVLWSVLFTLVLLPYVPAWMLPLWTWAQYACMGGVIAVLTLFLFAFVGEPLGWRGRAALFGTAAFAALAYPLLGLRGREWLDVWWLPTMLGFHLYACSRLALHIARTRSRTAMSLLFQSVLAQVFALRDHNAVQHLISIPMPEAGWSMTHLLVAPIFLSHLSVPLLLFVVAQILLTKFQANVKRIRDHNRILTETLQQRERELLISHNRQREMENEAAMQLERDRIYRDLHDGIGSKLVTTLFSVRDRAIDHERLEGRLMEALTDLREIISVTQVREQRSFQDILFTYCSSLDEALTRADFQVEYEVPEGLELVLLADLSKQVMRIVEESVANTIKYARASRLSIRMAVTEAESLEVVIEDNGQSVERTGEAVDATSGRASALHGGTGLAGLQRRARRIGATFDFERAPHGARTLLRLPLLARTDSRPGNESVRHSSQSGRAALPLG</sequence>
<comment type="catalytic activity">
    <reaction evidence="1">
        <text>ATP + protein L-histidine = ADP + protein N-phospho-L-histidine.</text>
        <dbReference type="EC" id="2.7.13.3"/>
    </reaction>
</comment>
<dbReference type="EC" id="2.7.13.3" evidence="2"/>
<dbReference type="InterPro" id="IPR003594">
    <property type="entry name" value="HATPase_dom"/>
</dbReference>
<dbReference type="Pfam" id="PF02518">
    <property type="entry name" value="HATPase_c"/>
    <property type="match status" value="1"/>
</dbReference>
<dbReference type="PANTHER" id="PTHR24421:SF10">
    <property type="entry name" value="NITRATE_NITRITE SENSOR PROTEIN NARQ"/>
    <property type="match status" value="1"/>
</dbReference>
<keyword evidence="3" id="KW-0808">Transferase</keyword>
<feature type="region of interest" description="Disordered" evidence="6">
    <location>
        <begin position="675"/>
        <end position="699"/>
    </location>
</feature>
<evidence type="ECO:0000256" key="4">
    <source>
        <dbReference type="ARBA" id="ARBA00022777"/>
    </source>
</evidence>
<dbReference type="InterPro" id="IPR050482">
    <property type="entry name" value="Sensor_HK_TwoCompSys"/>
</dbReference>
<dbReference type="GO" id="GO:0004673">
    <property type="term" value="F:protein histidine kinase activity"/>
    <property type="evidence" value="ECO:0007669"/>
    <property type="project" value="UniProtKB-EC"/>
</dbReference>
<evidence type="ECO:0000256" key="5">
    <source>
        <dbReference type="ARBA" id="ARBA00023012"/>
    </source>
</evidence>
<keyword evidence="7" id="KW-1133">Transmembrane helix</keyword>
<dbReference type="Proteomes" id="UP000231501">
    <property type="component" value="Unassembled WGS sequence"/>
</dbReference>
<keyword evidence="4" id="KW-0418">Kinase</keyword>
<name>A0A2G9CF86_9BURK</name>
<feature type="transmembrane region" description="Helical" evidence="7">
    <location>
        <begin position="245"/>
        <end position="266"/>
    </location>
</feature>
<feature type="domain" description="Histidine kinase/HSP90-like ATPase" evidence="8">
    <location>
        <begin position="573"/>
        <end position="672"/>
    </location>
</feature>
<evidence type="ECO:0000256" key="1">
    <source>
        <dbReference type="ARBA" id="ARBA00000085"/>
    </source>
</evidence>
<feature type="compositionally biased region" description="Basic and acidic residues" evidence="6">
    <location>
        <begin position="676"/>
        <end position="686"/>
    </location>
</feature>
<keyword evidence="10" id="KW-1185">Reference proteome</keyword>
<dbReference type="CDD" id="cd16917">
    <property type="entry name" value="HATPase_UhpB-NarQ-NarX-like"/>
    <property type="match status" value="1"/>
</dbReference>
<dbReference type="Gene3D" id="3.30.565.10">
    <property type="entry name" value="Histidine kinase-like ATPase, C-terminal domain"/>
    <property type="match status" value="1"/>
</dbReference>
<organism evidence="9 10">
    <name type="scientific">Roseateles chitinivorans</name>
    <dbReference type="NCBI Taxonomy" id="2917965"/>
    <lineage>
        <taxon>Bacteria</taxon>
        <taxon>Pseudomonadati</taxon>
        <taxon>Pseudomonadota</taxon>
        <taxon>Betaproteobacteria</taxon>
        <taxon>Burkholderiales</taxon>
        <taxon>Sphaerotilaceae</taxon>
        <taxon>Roseateles</taxon>
    </lineage>
</organism>
<evidence type="ECO:0000313" key="10">
    <source>
        <dbReference type="Proteomes" id="UP000231501"/>
    </source>
</evidence>
<dbReference type="SUPFAM" id="SSF55874">
    <property type="entry name" value="ATPase domain of HSP90 chaperone/DNA topoisomerase II/histidine kinase"/>
    <property type="match status" value="1"/>
</dbReference>
<dbReference type="InterPro" id="IPR036890">
    <property type="entry name" value="HATPase_C_sf"/>
</dbReference>
<dbReference type="OrthoDB" id="9147043at2"/>
<evidence type="ECO:0000313" key="9">
    <source>
        <dbReference type="EMBL" id="PIM54992.1"/>
    </source>
</evidence>